<evidence type="ECO:0000313" key="2">
    <source>
        <dbReference type="EMBL" id="QND81161.1"/>
    </source>
</evidence>
<dbReference type="NCBIfam" id="NF041747">
    <property type="entry name" value="Drt3a"/>
    <property type="match status" value="1"/>
</dbReference>
<evidence type="ECO:0000259" key="1">
    <source>
        <dbReference type="PROSITE" id="PS50878"/>
    </source>
</evidence>
<proteinExistence type="predicted"/>
<dbReference type="RefSeq" id="WP_185896292.1">
    <property type="nucleotide sequence ID" value="NZ_CP060028.1"/>
</dbReference>
<accession>A0ABX6RDQ0</accession>
<keyword evidence="3" id="KW-1185">Reference proteome</keyword>
<organism evidence="2 3">
    <name type="scientific">Pseudoxanthomonas mexicana</name>
    <dbReference type="NCBI Taxonomy" id="128785"/>
    <lineage>
        <taxon>Bacteria</taxon>
        <taxon>Pseudomonadati</taxon>
        <taxon>Pseudomonadota</taxon>
        <taxon>Gammaproteobacteria</taxon>
        <taxon>Lysobacterales</taxon>
        <taxon>Lysobacteraceae</taxon>
        <taxon>Pseudoxanthomonas</taxon>
    </lineage>
</organism>
<dbReference type="InterPro" id="IPR000477">
    <property type="entry name" value="RT_dom"/>
</dbReference>
<name>A0ABX6RDQ0_PSEMX</name>
<dbReference type="Pfam" id="PF00078">
    <property type="entry name" value="RVT_1"/>
    <property type="match status" value="1"/>
</dbReference>
<evidence type="ECO:0000313" key="3">
    <source>
        <dbReference type="Proteomes" id="UP000515506"/>
    </source>
</evidence>
<protein>
    <recommendedName>
        <fullName evidence="1">Reverse transcriptase domain-containing protein</fullName>
    </recommendedName>
</protein>
<dbReference type="EMBL" id="CP060028">
    <property type="protein sequence ID" value="QND81161.1"/>
    <property type="molecule type" value="Genomic_DNA"/>
</dbReference>
<reference evidence="2 3" key="1">
    <citation type="submission" date="2020-08" db="EMBL/GenBank/DDBJ databases">
        <title>Streptomycin resistant and MDR strain, P. mexicana.</title>
        <authorList>
            <person name="Ganesh-kumar S."/>
            <person name="Zhe T."/>
            <person name="Yu Z."/>
            <person name="Min Y."/>
        </authorList>
    </citation>
    <scope>NUCLEOTIDE SEQUENCE [LARGE SCALE GENOMIC DNA]</scope>
    <source>
        <strain evidence="2 3">GTZY</strain>
    </source>
</reference>
<dbReference type="PROSITE" id="PS50878">
    <property type="entry name" value="RT_POL"/>
    <property type="match status" value="1"/>
</dbReference>
<gene>
    <name evidence="2" type="ORF">H4W19_05135</name>
</gene>
<sequence>MISQEFTVAALNRMRRRGAQFKYKTDDGSFPKSQAEWTALLTSIQDQILDGTFRFRSFNTRSLSKGKKLFSTHSLENIMVMRKINDNIRRAYRVKQANRFDIIKQIQQALKETTPKHVIRLDIRSFYESVPRRRLVEKIRADRLVSTRTLELLSRLLRLTSHSGSRGLPRGLQVSATLAEIHASHLERDLRAIEGVYYVARYVDDIVIFSYVDISNLEERIHAAFEANGLLVNGSKTKEISVQCRCATGCIHANGNCACSSSCKCNVLLADANARQLDILGYKLAFPDVNERKKFNPVGAYMADKKMAKYKSRIHAAARDYLATNDFSLLRDRLLFLTGNYKLESSKGGGSLRGGIFYNFDLYSPLPEPTLMRDSRLEHLDKFLSSSLLRAFKIKAAPSRSERRELLSLSFVNGHKLRRMRKLLPKRILEIGRCWREA</sequence>
<dbReference type="Proteomes" id="UP000515506">
    <property type="component" value="Chromosome"/>
</dbReference>
<feature type="domain" description="Reverse transcriptase" evidence="1">
    <location>
        <begin position="1"/>
        <end position="284"/>
    </location>
</feature>